<evidence type="ECO:0000313" key="1">
    <source>
        <dbReference type="EMBL" id="KAJ2792095.1"/>
    </source>
</evidence>
<evidence type="ECO:0000313" key="2">
    <source>
        <dbReference type="Proteomes" id="UP001140087"/>
    </source>
</evidence>
<sequence length="104" mass="10981">MSSLLRAARCQALRPHAAAAAIGARRVAGSAFPAAAGHLAARRTKATSATESGPPHPSESFLSGNVTPYVEQMYESYLQDPASVHASWRSYFKNVDKGLKPGQA</sequence>
<protein>
    <submittedName>
        <fullName evidence="1">2-oxoglutarate dehydrogenase E1 component</fullName>
        <ecNumber evidence="1">1.2.4.2</ecNumber>
    </submittedName>
</protein>
<gene>
    <name evidence="1" type="primary">KGD1_2</name>
    <name evidence="1" type="ORF">H4R21_006212</name>
</gene>
<feature type="non-terminal residue" evidence="1">
    <location>
        <position position="104"/>
    </location>
</feature>
<dbReference type="EMBL" id="JANBUN010003189">
    <property type="protein sequence ID" value="KAJ2792095.1"/>
    <property type="molecule type" value="Genomic_DNA"/>
</dbReference>
<comment type="caution">
    <text evidence="1">The sequence shown here is derived from an EMBL/GenBank/DDBJ whole genome shotgun (WGS) entry which is preliminary data.</text>
</comment>
<proteinExistence type="predicted"/>
<name>A0ACC1KNH3_9FUNG</name>
<organism evidence="1 2">
    <name type="scientific">Coemansia helicoidea</name>
    <dbReference type="NCBI Taxonomy" id="1286919"/>
    <lineage>
        <taxon>Eukaryota</taxon>
        <taxon>Fungi</taxon>
        <taxon>Fungi incertae sedis</taxon>
        <taxon>Zoopagomycota</taxon>
        <taxon>Kickxellomycotina</taxon>
        <taxon>Kickxellomycetes</taxon>
        <taxon>Kickxellales</taxon>
        <taxon>Kickxellaceae</taxon>
        <taxon>Coemansia</taxon>
    </lineage>
</organism>
<keyword evidence="1" id="KW-0560">Oxidoreductase</keyword>
<reference evidence="1" key="1">
    <citation type="submission" date="2022-07" db="EMBL/GenBank/DDBJ databases">
        <title>Phylogenomic reconstructions and comparative analyses of Kickxellomycotina fungi.</title>
        <authorList>
            <person name="Reynolds N.K."/>
            <person name="Stajich J.E."/>
            <person name="Barry K."/>
            <person name="Grigoriev I.V."/>
            <person name="Crous P."/>
            <person name="Smith M.E."/>
        </authorList>
    </citation>
    <scope>NUCLEOTIDE SEQUENCE</scope>
    <source>
        <strain evidence="1">BCRC 34780</strain>
    </source>
</reference>
<dbReference type="Proteomes" id="UP001140087">
    <property type="component" value="Unassembled WGS sequence"/>
</dbReference>
<dbReference type="EC" id="1.2.4.2" evidence="1"/>
<accession>A0ACC1KNH3</accession>
<keyword evidence="2" id="KW-1185">Reference proteome</keyword>